<dbReference type="Gene3D" id="2.160.20.10">
    <property type="entry name" value="Single-stranded right-handed beta-helix, Pectin lyase-like"/>
    <property type="match status" value="1"/>
</dbReference>
<comment type="caution">
    <text evidence="7">The sequence shown here is derived from an EMBL/GenBank/DDBJ whole genome shotgun (WGS) entry which is preliminary data.</text>
</comment>
<name>A0AA42ASS7_PAPNU</name>
<sequence length="123" mass="13767">MIGDNGYITAQGKDSTENKSAFVFKDCDVIGSGNIYLGRPWRCHSTVLFYGSNFSSAVVPQGWSIWNCHGHENEITYAEHGCYGPGANTSKRVPWMKTLSLQTVSRMSSLSFINRKGWIERQP</sequence>
<dbReference type="PANTHER" id="PTHR31321">
    <property type="entry name" value="ACYL-COA THIOESTER HYDROLASE YBHC-RELATED"/>
    <property type="match status" value="1"/>
</dbReference>
<reference evidence="7" key="1">
    <citation type="submission" date="2022-03" db="EMBL/GenBank/DDBJ databases">
        <title>A functionally conserved STORR gene fusion in Papaver species that diverged 16.8 million years ago.</title>
        <authorList>
            <person name="Catania T."/>
        </authorList>
    </citation>
    <scope>NUCLEOTIDE SEQUENCE</scope>
    <source>
        <strain evidence="7">S-191538</strain>
    </source>
</reference>
<evidence type="ECO:0000256" key="2">
    <source>
        <dbReference type="ARBA" id="ARBA00008891"/>
    </source>
</evidence>
<dbReference type="PANTHER" id="PTHR31321:SF76">
    <property type="entry name" value="PECTINESTERASE 10-RELATED"/>
    <property type="match status" value="1"/>
</dbReference>
<comment type="similarity">
    <text evidence="2">Belongs to the pectinesterase family.</text>
</comment>
<gene>
    <name evidence="7" type="ORF">MKW94_001150</name>
</gene>
<dbReference type="InterPro" id="IPR012334">
    <property type="entry name" value="Pectin_lyas_fold"/>
</dbReference>
<dbReference type="SUPFAM" id="SSF51126">
    <property type="entry name" value="Pectin lyase-like"/>
    <property type="match status" value="1"/>
</dbReference>
<evidence type="ECO:0000256" key="4">
    <source>
        <dbReference type="ARBA" id="ARBA00022801"/>
    </source>
</evidence>
<dbReference type="AlphaFoldDB" id="A0AA42ASS7"/>
<evidence type="ECO:0000256" key="1">
    <source>
        <dbReference type="ARBA" id="ARBA00005184"/>
    </source>
</evidence>
<organism evidence="7 8">
    <name type="scientific">Papaver nudicaule</name>
    <name type="common">Iceland poppy</name>
    <dbReference type="NCBI Taxonomy" id="74823"/>
    <lineage>
        <taxon>Eukaryota</taxon>
        <taxon>Viridiplantae</taxon>
        <taxon>Streptophyta</taxon>
        <taxon>Embryophyta</taxon>
        <taxon>Tracheophyta</taxon>
        <taxon>Spermatophyta</taxon>
        <taxon>Magnoliopsida</taxon>
        <taxon>Ranunculales</taxon>
        <taxon>Papaveraceae</taxon>
        <taxon>Papaveroideae</taxon>
        <taxon>Papaver</taxon>
    </lineage>
</organism>
<dbReference type="Pfam" id="PF01095">
    <property type="entry name" value="Pectinesterase"/>
    <property type="match status" value="1"/>
</dbReference>
<dbReference type="EC" id="3.1.1.11" evidence="3"/>
<dbReference type="InterPro" id="IPR011050">
    <property type="entry name" value="Pectin_lyase_fold/virulence"/>
</dbReference>
<proteinExistence type="inferred from homology"/>
<feature type="domain" description="Pectinesterase catalytic" evidence="6">
    <location>
        <begin position="4"/>
        <end position="113"/>
    </location>
</feature>
<dbReference type="GO" id="GO:0042545">
    <property type="term" value="P:cell wall modification"/>
    <property type="evidence" value="ECO:0007669"/>
    <property type="project" value="InterPro"/>
</dbReference>
<dbReference type="GO" id="GO:0045490">
    <property type="term" value="P:pectin catabolic process"/>
    <property type="evidence" value="ECO:0007669"/>
    <property type="project" value="TreeGrafter"/>
</dbReference>
<dbReference type="InterPro" id="IPR000070">
    <property type="entry name" value="Pectinesterase_cat"/>
</dbReference>
<keyword evidence="4" id="KW-0378">Hydrolase</keyword>
<protein>
    <recommendedName>
        <fullName evidence="3">pectinesterase</fullName>
        <ecNumber evidence="3">3.1.1.11</ecNumber>
    </recommendedName>
</protein>
<evidence type="ECO:0000313" key="7">
    <source>
        <dbReference type="EMBL" id="MCL7039930.1"/>
    </source>
</evidence>
<accession>A0AA42ASS7</accession>
<dbReference type="Proteomes" id="UP001177140">
    <property type="component" value="Unassembled WGS sequence"/>
</dbReference>
<evidence type="ECO:0000256" key="3">
    <source>
        <dbReference type="ARBA" id="ARBA00013229"/>
    </source>
</evidence>
<dbReference type="EMBL" id="JAJJMA010206517">
    <property type="protein sequence ID" value="MCL7039930.1"/>
    <property type="molecule type" value="Genomic_DNA"/>
</dbReference>
<evidence type="ECO:0000313" key="8">
    <source>
        <dbReference type="Proteomes" id="UP001177140"/>
    </source>
</evidence>
<evidence type="ECO:0000259" key="6">
    <source>
        <dbReference type="Pfam" id="PF01095"/>
    </source>
</evidence>
<dbReference type="GO" id="GO:0030599">
    <property type="term" value="F:pectinesterase activity"/>
    <property type="evidence" value="ECO:0007669"/>
    <property type="project" value="UniProtKB-EC"/>
</dbReference>
<keyword evidence="8" id="KW-1185">Reference proteome</keyword>
<evidence type="ECO:0000256" key="5">
    <source>
        <dbReference type="ARBA" id="ARBA00023085"/>
    </source>
</evidence>
<comment type="pathway">
    <text evidence="1">Glycan metabolism; pectin degradation; 2-dehydro-3-deoxy-D-gluconate from pectin: step 1/5.</text>
</comment>
<keyword evidence="5" id="KW-0063">Aspartyl esterase</keyword>